<dbReference type="SUPFAM" id="SSF52172">
    <property type="entry name" value="CheY-like"/>
    <property type="match status" value="1"/>
</dbReference>
<organism evidence="4 5">
    <name type="scientific">Flavihumibacter fluminis</name>
    <dbReference type="NCBI Taxonomy" id="2909236"/>
    <lineage>
        <taxon>Bacteria</taxon>
        <taxon>Pseudomonadati</taxon>
        <taxon>Bacteroidota</taxon>
        <taxon>Chitinophagia</taxon>
        <taxon>Chitinophagales</taxon>
        <taxon>Chitinophagaceae</taxon>
        <taxon>Flavihumibacter</taxon>
    </lineage>
</organism>
<accession>A0ABS9BHZ9</accession>
<gene>
    <name evidence="4" type="ORF">L0U88_11340</name>
</gene>
<dbReference type="InterPro" id="IPR050595">
    <property type="entry name" value="Bact_response_regulator"/>
</dbReference>
<feature type="modified residue" description="4-aspartylphosphate" evidence="2">
    <location>
        <position position="55"/>
    </location>
</feature>
<evidence type="ECO:0000313" key="4">
    <source>
        <dbReference type="EMBL" id="MCF1715220.1"/>
    </source>
</evidence>
<keyword evidence="1 2" id="KW-0597">Phosphoprotein</keyword>
<dbReference type="EMBL" id="JAKEVY010000003">
    <property type="protein sequence ID" value="MCF1715220.1"/>
    <property type="molecule type" value="Genomic_DNA"/>
</dbReference>
<comment type="caution">
    <text evidence="4">The sequence shown here is derived from an EMBL/GenBank/DDBJ whole genome shotgun (WGS) entry which is preliminary data.</text>
</comment>
<dbReference type="PROSITE" id="PS50110">
    <property type="entry name" value="RESPONSE_REGULATORY"/>
    <property type="match status" value="1"/>
</dbReference>
<dbReference type="InterPro" id="IPR001789">
    <property type="entry name" value="Sig_transdc_resp-reg_receiver"/>
</dbReference>
<dbReference type="RefSeq" id="WP_234866176.1">
    <property type="nucleotide sequence ID" value="NZ_JAKEVY010000003.1"/>
</dbReference>
<dbReference type="Proteomes" id="UP001200145">
    <property type="component" value="Unassembled WGS sequence"/>
</dbReference>
<dbReference type="Pfam" id="PF00072">
    <property type="entry name" value="Response_reg"/>
    <property type="match status" value="1"/>
</dbReference>
<reference evidence="4 5" key="1">
    <citation type="submission" date="2022-01" db="EMBL/GenBank/DDBJ databases">
        <title>Flavihumibacter sp. nov., isolated from sediment of a river.</title>
        <authorList>
            <person name="Liu H."/>
        </authorList>
    </citation>
    <scope>NUCLEOTIDE SEQUENCE [LARGE SCALE GENOMIC DNA]</scope>
    <source>
        <strain evidence="4 5">RY-1</strain>
    </source>
</reference>
<proteinExistence type="predicted"/>
<dbReference type="PANTHER" id="PTHR44591">
    <property type="entry name" value="STRESS RESPONSE REGULATOR PROTEIN 1"/>
    <property type="match status" value="1"/>
</dbReference>
<evidence type="ECO:0000256" key="1">
    <source>
        <dbReference type="ARBA" id="ARBA00022553"/>
    </source>
</evidence>
<dbReference type="Gene3D" id="3.40.50.2300">
    <property type="match status" value="1"/>
</dbReference>
<evidence type="ECO:0000256" key="2">
    <source>
        <dbReference type="PROSITE-ProRule" id="PRU00169"/>
    </source>
</evidence>
<feature type="domain" description="Response regulatory" evidence="3">
    <location>
        <begin position="6"/>
        <end position="115"/>
    </location>
</feature>
<sequence>MGLAKKILIVDDEEDLCLLMKIYYTRKQYEVSIANTLQEGLAKLETLHPDVLFLDNNLPDGLGWDHAGEILEKYPELELHLISAFHPNIPQNVDKARLRIMEKPFTQQQLNELGY</sequence>
<evidence type="ECO:0000313" key="5">
    <source>
        <dbReference type="Proteomes" id="UP001200145"/>
    </source>
</evidence>
<keyword evidence="5" id="KW-1185">Reference proteome</keyword>
<dbReference type="PANTHER" id="PTHR44591:SF3">
    <property type="entry name" value="RESPONSE REGULATORY DOMAIN-CONTAINING PROTEIN"/>
    <property type="match status" value="1"/>
</dbReference>
<dbReference type="InterPro" id="IPR011006">
    <property type="entry name" value="CheY-like_superfamily"/>
</dbReference>
<name>A0ABS9BHZ9_9BACT</name>
<evidence type="ECO:0000259" key="3">
    <source>
        <dbReference type="PROSITE" id="PS50110"/>
    </source>
</evidence>
<protein>
    <submittedName>
        <fullName evidence="4">Response regulator</fullName>
    </submittedName>
</protein>
<dbReference type="SMART" id="SM00448">
    <property type="entry name" value="REC"/>
    <property type="match status" value="1"/>
</dbReference>